<evidence type="ECO:0000313" key="1">
    <source>
        <dbReference type="EMBL" id="GAI13924.1"/>
    </source>
</evidence>
<accession>X1N5M2</accession>
<organism evidence="1">
    <name type="scientific">marine sediment metagenome</name>
    <dbReference type="NCBI Taxonomy" id="412755"/>
    <lineage>
        <taxon>unclassified sequences</taxon>
        <taxon>metagenomes</taxon>
        <taxon>ecological metagenomes</taxon>
    </lineage>
</organism>
<dbReference type="EMBL" id="BARV01011940">
    <property type="protein sequence ID" value="GAI13924.1"/>
    <property type="molecule type" value="Genomic_DNA"/>
</dbReference>
<comment type="caution">
    <text evidence="1">The sequence shown here is derived from an EMBL/GenBank/DDBJ whole genome shotgun (WGS) entry which is preliminary data.</text>
</comment>
<proteinExistence type="predicted"/>
<reference evidence="1" key="1">
    <citation type="journal article" date="2014" name="Front. Microbiol.">
        <title>High frequency of phylogenetically diverse reductive dehalogenase-homologous genes in deep subseafloor sedimentary metagenomes.</title>
        <authorList>
            <person name="Kawai M."/>
            <person name="Futagami T."/>
            <person name="Toyoda A."/>
            <person name="Takaki Y."/>
            <person name="Nishi S."/>
            <person name="Hori S."/>
            <person name="Arai W."/>
            <person name="Tsubouchi T."/>
            <person name="Morono Y."/>
            <person name="Uchiyama I."/>
            <person name="Ito T."/>
            <person name="Fujiyama A."/>
            <person name="Inagaki F."/>
            <person name="Takami H."/>
        </authorList>
    </citation>
    <scope>NUCLEOTIDE SEQUENCE</scope>
    <source>
        <strain evidence="1">Expedition CK06-06</strain>
    </source>
</reference>
<dbReference type="AlphaFoldDB" id="X1N5M2"/>
<name>X1N5M2_9ZZZZ</name>
<sequence>MKATFESLTKRIKMVEDAREKSKTRYGKMYWNGYINALKDLRNNINSKD</sequence>
<gene>
    <name evidence="1" type="ORF">S06H3_22365</name>
</gene>
<protein>
    <submittedName>
        <fullName evidence="1">Uncharacterized protein</fullName>
    </submittedName>
</protein>